<organism evidence="4 5">
    <name type="scientific">Anaeromyces robustus</name>
    <dbReference type="NCBI Taxonomy" id="1754192"/>
    <lineage>
        <taxon>Eukaryota</taxon>
        <taxon>Fungi</taxon>
        <taxon>Fungi incertae sedis</taxon>
        <taxon>Chytridiomycota</taxon>
        <taxon>Chytridiomycota incertae sedis</taxon>
        <taxon>Neocallimastigomycetes</taxon>
        <taxon>Neocallimastigales</taxon>
        <taxon>Neocallimastigaceae</taxon>
        <taxon>Anaeromyces</taxon>
    </lineage>
</organism>
<proteinExistence type="predicted"/>
<feature type="compositionally biased region" description="Basic and acidic residues" evidence="2">
    <location>
        <begin position="157"/>
        <end position="168"/>
    </location>
</feature>
<evidence type="ECO:0000259" key="3">
    <source>
        <dbReference type="PROSITE" id="PS51823"/>
    </source>
</evidence>
<evidence type="ECO:0000313" key="4">
    <source>
        <dbReference type="EMBL" id="ORX87137.1"/>
    </source>
</evidence>
<keyword evidence="5" id="KW-1185">Reference proteome</keyword>
<dbReference type="Proteomes" id="UP000193944">
    <property type="component" value="Unassembled WGS sequence"/>
</dbReference>
<dbReference type="InterPro" id="IPR025697">
    <property type="entry name" value="CLU_dom"/>
</dbReference>
<dbReference type="Gene3D" id="3.30.2280.10">
    <property type="entry name" value="Hypothetical protein (hspc210)"/>
    <property type="match status" value="1"/>
</dbReference>
<feature type="region of interest" description="Disordered" evidence="2">
    <location>
        <begin position="152"/>
        <end position="191"/>
    </location>
</feature>
<dbReference type="Pfam" id="PF05303">
    <property type="entry name" value="GSKIP_dom"/>
    <property type="match status" value="1"/>
</dbReference>
<dbReference type="SUPFAM" id="SSF48452">
    <property type="entry name" value="TPR-like"/>
    <property type="match status" value="1"/>
</dbReference>
<dbReference type="OrthoDB" id="1414216at2759"/>
<evidence type="ECO:0000313" key="5">
    <source>
        <dbReference type="Proteomes" id="UP000193944"/>
    </source>
</evidence>
<dbReference type="Pfam" id="PF15044">
    <property type="entry name" value="CLU_N"/>
    <property type="match status" value="1"/>
</dbReference>
<feature type="compositionally biased region" description="Basic residues" evidence="2">
    <location>
        <begin position="169"/>
        <end position="186"/>
    </location>
</feature>
<dbReference type="Pfam" id="PF12807">
    <property type="entry name" value="eIF3_p135"/>
    <property type="match status" value="1"/>
</dbReference>
<reference evidence="4 5" key="1">
    <citation type="submission" date="2016-08" db="EMBL/GenBank/DDBJ databases">
        <title>A Parts List for Fungal Cellulosomes Revealed by Comparative Genomics.</title>
        <authorList>
            <consortium name="DOE Joint Genome Institute"/>
            <person name="Haitjema C.H."/>
            <person name="Gilmore S.P."/>
            <person name="Henske J.K."/>
            <person name="Solomon K.V."/>
            <person name="De Groot R."/>
            <person name="Kuo A."/>
            <person name="Mondo S.J."/>
            <person name="Salamov A.A."/>
            <person name="Labutti K."/>
            <person name="Zhao Z."/>
            <person name="Chiniquy J."/>
            <person name="Barry K."/>
            <person name="Brewer H.M."/>
            <person name="Purvine S.O."/>
            <person name="Wright A.T."/>
            <person name="Boxma B."/>
            <person name="Van Alen T."/>
            <person name="Hackstein J.H."/>
            <person name="Baker S.E."/>
            <person name="Grigoriev I.V."/>
            <person name="O'Malley M.A."/>
        </authorList>
    </citation>
    <scope>NUCLEOTIDE SEQUENCE [LARGE SCALE GENOMIC DNA]</scope>
    <source>
        <strain evidence="4 5">S4</strain>
    </source>
</reference>
<dbReference type="STRING" id="1754192.A0A1Y1XMZ7"/>
<accession>A0A1Y1XMZ7</accession>
<feature type="domain" description="Clu" evidence="3">
    <location>
        <begin position="340"/>
        <end position="595"/>
    </location>
</feature>
<evidence type="ECO:0000256" key="2">
    <source>
        <dbReference type="SAM" id="MobiDB-lite"/>
    </source>
</evidence>
<dbReference type="InterPro" id="IPR028275">
    <property type="entry name" value="CLU_N"/>
</dbReference>
<dbReference type="GO" id="GO:0005737">
    <property type="term" value="C:cytoplasm"/>
    <property type="evidence" value="ECO:0007669"/>
    <property type="project" value="TreeGrafter"/>
</dbReference>
<dbReference type="InterPro" id="IPR023231">
    <property type="entry name" value="GSKIP_dom_sf"/>
</dbReference>
<dbReference type="PANTHER" id="PTHR12601">
    <property type="entry name" value="EUKARYOTIC TRANSLATION INITIATION FACTOR 3 SUBUNIT EIF-3"/>
    <property type="match status" value="1"/>
</dbReference>
<dbReference type="PROSITE" id="PS51823">
    <property type="entry name" value="CLU"/>
    <property type="match status" value="1"/>
</dbReference>
<dbReference type="Gene3D" id="1.25.40.10">
    <property type="entry name" value="Tetratricopeptide repeat domain"/>
    <property type="match status" value="2"/>
</dbReference>
<dbReference type="InterPro" id="IPR011990">
    <property type="entry name" value="TPR-like_helical_dom_sf"/>
</dbReference>
<dbReference type="InterPro" id="IPR007967">
    <property type="entry name" value="GSKIP_dom"/>
</dbReference>
<dbReference type="SUPFAM" id="SSF103107">
    <property type="entry name" value="Hypothetical protein c14orf129, hspc210"/>
    <property type="match status" value="1"/>
</dbReference>
<dbReference type="GO" id="GO:0048312">
    <property type="term" value="P:intracellular distribution of mitochondria"/>
    <property type="evidence" value="ECO:0007669"/>
    <property type="project" value="TreeGrafter"/>
</dbReference>
<dbReference type="EMBL" id="MCFG01000012">
    <property type="protein sequence ID" value="ORX87137.1"/>
    <property type="molecule type" value="Genomic_DNA"/>
</dbReference>
<reference evidence="4 5" key="2">
    <citation type="submission" date="2016-08" db="EMBL/GenBank/DDBJ databases">
        <title>Pervasive Adenine N6-methylation of Active Genes in Fungi.</title>
        <authorList>
            <consortium name="DOE Joint Genome Institute"/>
            <person name="Mondo S.J."/>
            <person name="Dannebaum R.O."/>
            <person name="Kuo R.C."/>
            <person name="Labutti K."/>
            <person name="Haridas S."/>
            <person name="Kuo A."/>
            <person name="Salamov A."/>
            <person name="Ahrendt S.R."/>
            <person name="Lipzen A."/>
            <person name="Sullivan W."/>
            <person name="Andreopoulos W.B."/>
            <person name="Clum A."/>
            <person name="Lindquist E."/>
            <person name="Daum C."/>
            <person name="Ramamoorthy G.K."/>
            <person name="Gryganskyi A."/>
            <person name="Culley D."/>
            <person name="Magnuson J.K."/>
            <person name="James T.Y."/>
            <person name="O'Malley M.A."/>
            <person name="Stajich J.E."/>
            <person name="Spatafora J.W."/>
            <person name="Visel A."/>
            <person name="Grigoriev I.V."/>
        </authorList>
    </citation>
    <scope>NUCLEOTIDE SEQUENCE [LARGE SCALE GENOMIC DNA]</scope>
    <source>
        <strain evidence="4 5">S4</strain>
    </source>
</reference>
<name>A0A1Y1XMZ7_9FUNG</name>
<dbReference type="AlphaFoldDB" id="A0A1Y1XMZ7"/>
<comment type="caution">
    <text evidence="4">The sequence shown here is derived from an EMBL/GenBank/DDBJ whole genome shotgun (WGS) entry which is preliminary data.</text>
</comment>
<keyword evidence="1" id="KW-0963">Cytoplasm</keyword>
<gene>
    <name evidence="4" type="ORF">BCR32DRAFT_289533</name>
</gene>
<protein>
    <recommendedName>
        <fullName evidence="3">Clu domain-containing protein</fullName>
    </recommendedName>
</protein>
<dbReference type="PANTHER" id="PTHR12601:SF6">
    <property type="entry name" value="CLUSTERED MITOCHONDRIA PROTEIN HOMOLOG"/>
    <property type="match status" value="1"/>
</dbReference>
<dbReference type="CDD" id="cd15466">
    <property type="entry name" value="CLU-central"/>
    <property type="match status" value="1"/>
</dbReference>
<sequence>MNKKMDNENNIEIPKESQPIQKVNEETEVVEVAQDKLYEVEILLPANQGSFKVPVSSRITINEIKQYIWDAPEAKFYTCFNLYLNGEKLNNSSNIENDVQLSLVPDRYTEKDVRFHLIKMLEVLKAYKNDMSFGLMPSQTFFSSIMDNSIEEEKEEDSDKERDKDKKKTSNNSKKGKKNKKVKKSKNVNSNKSVEDEYSSILNDAVDEIPKLSEFLPKNYSDSTIKCYSLLTLSSWNPVLNTRKINGDLLYLKVITLENKSYHITASVNGFFINRSTDIQFNPLIVHDGRKFDTLSALLCNISQLYKINLEKHLENLKDKLMYEYVPVYPEIYPWIVKSSMIEPSQNLLENVLTNSNTLETYGVRNWNEEFKAVRSMPKNEVQEILVRDQSFNRVQIDFVAAATKGAVDAVNGNLISLNQGESIIDENGKESKIKIFIHNGIFYTCGYDEFELFESLGGSEAAHVAIGKDIEGINIINNADIEGISSLSTIAVDYLGHRVVAQVVAPEIINKTKDTSIIYGSSDHGKTILYNDNVHEKLKKAAKVLHLEEHEVVDEKNEKHSLVTSMDIKAINCGDDDYYLLDLYRLTPVDIEFLEEVEKEKENPYPHRLTLIRNELITLYIQHKFNEYLSKLNESAPKKEDGKEISEEELERQRISQEELTEKVDIRFNNDCFVFKPKEKDEKLLKQEENVRELSKFISTAVIPGFIVDLSENKISPVDGENLTSIMHQRGINMRYLGKIAKLIEQANEKKLNYYNKIIIDEMVTRSTKHILNKALKNITIDHASQCISHILNCLYIKSYEYIKKDSYDFNKITNESLWAEIKEDIKRRFRYELSDNYYLDRKIPILKALCKCIGFQIEMRDYDFLSNTRIFNSSDILNIYPIVKAPKLKVQYAQYAQDNARSYLAKGNIQAGLELFNEAQILYEQTHGPINPNIANCCQEMALIYSIQDGEENKKLARDYQQKAIIIFERTIGVDNSETIMQYFNLAYYEFNLGNIKKALYYIKHALYHWNLLKKNELHPNDTNVLKSIGSILRNIKCYELSLKFYKLVLDANKLFYGNKHLMTGLSYHQVTQSYCLLNDFKSAVNTETNTYKILSEEFGENDERTLASKSLLSQLKNRNIKDQELDANNNDIGNLPIEDIMKYISGEVSYKSMSKLAKSKSKSPSH</sequence>
<evidence type="ECO:0000256" key="1">
    <source>
        <dbReference type="ARBA" id="ARBA00022490"/>
    </source>
</evidence>
<dbReference type="Pfam" id="PF13236">
    <property type="entry name" value="CLU"/>
    <property type="match status" value="1"/>
</dbReference>
<dbReference type="InterPro" id="IPR027523">
    <property type="entry name" value="CLU_prot"/>
</dbReference>
<dbReference type="InterPro" id="IPR033646">
    <property type="entry name" value="CLU-central"/>
</dbReference>
<dbReference type="GO" id="GO:0003729">
    <property type="term" value="F:mRNA binding"/>
    <property type="evidence" value="ECO:0007669"/>
    <property type="project" value="TreeGrafter"/>
</dbReference>